<keyword evidence="3" id="KW-1185">Reference proteome</keyword>
<evidence type="ECO:0000313" key="2">
    <source>
        <dbReference type="EMBL" id="KAJ1692486.1"/>
    </source>
</evidence>
<dbReference type="EMBL" id="JAMQYH010000003">
    <property type="protein sequence ID" value="KAJ1692486.1"/>
    <property type="molecule type" value="Genomic_DNA"/>
</dbReference>
<proteinExistence type="predicted"/>
<dbReference type="Gene3D" id="3.60.15.10">
    <property type="entry name" value="Ribonuclease Z/Hydroxyacylglutathione hydrolase-like"/>
    <property type="match status" value="1"/>
</dbReference>
<organism evidence="2 3">
    <name type="scientific">Rhynchospora breviuscula</name>
    <dbReference type="NCBI Taxonomy" id="2022672"/>
    <lineage>
        <taxon>Eukaryota</taxon>
        <taxon>Viridiplantae</taxon>
        <taxon>Streptophyta</taxon>
        <taxon>Embryophyta</taxon>
        <taxon>Tracheophyta</taxon>
        <taxon>Spermatophyta</taxon>
        <taxon>Magnoliopsida</taxon>
        <taxon>Liliopsida</taxon>
        <taxon>Poales</taxon>
        <taxon>Cyperaceae</taxon>
        <taxon>Cyperoideae</taxon>
        <taxon>Rhynchosporeae</taxon>
        <taxon>Rhynchospora</taxon>
    </lineage>
</organism>
<gene>
    <name evidence="2" type="ORF">LUZ63_009184</name>
</gene>
<feature type="domain" description="Metallo-beta-lactamase" evidence="1">
    <location>
        <begin position="49"/>
        <end position="113"/>
    </location>
</feature>
<accession>A0A9Q0HNB5</accession>
<dbReference type="InterPro" id="IPR036866">
    <property type="entry name" value="RibonucZ/Hydroxyglut_hydro"/>
</dbReference>
<dbReference type="OrthoDB" id="17458at2759"/>
<dbReference type="Proteomes" id="UP001151287">
    <property type="component" value="Unassembled WGS sequence"/>
</dbReference>
<sequence length="146" mass="16763">MVDRLIGKLSPKYKEILAPKFDMLGGVHYMPLTHKDDVGEHDKWAQRLKDYRIADAERNLNGDGPWTIGSDFELVYSPGHTEGSVCLYYKQMKIIFAGDHLDRSGETVRLQLYGVKKLSDLDFNWIFPGHGRRIGFKDNHEKNIAV</sequence>
<protein>
    <recommendedName>
        <fullName evidence="1">Metallo-beta-lactamase domain-containing protein</fullName>
    </recommendedName>
</protein>
<name>A0A9Q0HNB5_9POAL</name>
<dbReference type="PANTHER" id="PTHR42773">
    <property type="entry name" value="METALLO-BETA-LACTAMASE-RELATED"/>
    <property type="match status" value="1"/>
</dbReference>
<dbReference type="PANTHER" id="PTHR42773:SF1">
    <property type="entry name" value="METALLO-BETA-LACTAMASE FAMILY PROTEIN"/>
    <property type="match status" value="1"/>
</dbReference>
<dbReference type="AlphaFoldDB" id="A0A9Q0HNB5"/>
<evidence type="ECO:0000259" key="1">
    <source>
        <dbReference type="Pfam" id="PF00753"/>
    </source>
</evidence>
<dbReference type="Pfam" id="PF00753">
    <property type="entry name" value="Lactamase_B"/>
    <property type="match status" value="1"/>
</dbReference>
<evidence type="ECO:0000313" key="3">
    <source>
        <dbReference type="Proteomes" id="UP001151287"/>
    </source>
</evidence>
<dbReference type="InterPro" id="IPR001279">
    <property type="entry name" value="Metallo-B-lactamas"/>
</dbReference>
<reference evidence="2" key="1">
    <citation type="journal article" date="2022" name="Cell">
        <title>Repeat-based holocentromeres influence genome architecture and karyotype evolution.</title>
        <authorList>
            <person name="Hofstatter P.G."/>
            <person name="Thangavel G."/>
            <person name="Lux T."/>
            <person name="Neumann P."/>
            <person name="Vondrak T."/>
            <person name="Novak P."/>
            <person name="Zhang M."/>
            <person name="Costa L."/>
            <person name="Castellani M."/>
            <person name="Scott A."/>
            <person name="Toegelov H."/>
            <person name="Fuchs J."/>
            <person name="Mata-Sucre Y."/>
            <person name="Dias Y."/>
            <person name="Vanzela A.L.L."/>
            <person name="Huettel B."/>
            <person name="Almeida C.C.S."/>
            <person name="Simkova H."/>
            <person name="Souza G."/>
            <person name="Pedrosa-Harand A."/>
            <person name="Macas J."/>
            <person name="Mayer K.F.X."/>
            <person name="Houben A."/>
            <person name="Marques A."/>
        </authorList>
    </citation>
    <scope>NUCLEOTIDE SEQUENCE</scope>
    <source>
        <strain evidence="2">RhyBre1mFocal</strain>
    </source>
</reference>
<comment type="caution">
    <text evidence="2">The sequence shown here is derived from an EMBL/GenBank/DDBJ whole genome shotgun (WGS) entry which is preliminary data.</text>
</comment>
<dbReference type="SUPFAM" id="SSF56281">
    <property type="entry name" value="Metallo-hydrolase/oxidoreductase"/>
    <property type="match status" value="1"/>
</dbReference>